<feature type="binding site" evidence="6">
    <location>
        <position position="86"/>
    </location>
    <ligand>
        <name>spermidine</name>
        <dbReference type="ChEBI" id="CHEBI:57834"/>
    </ligand>
</feature>
<evidence type="ECO:0000256" key="1">
    <source>
        <dbReference type="ARBA" id="ARBA00004418"/>
    </source>
</evidence>
<dbReference type="PANTHER" id="PTHR30222:SF17">
    <property type="entry name" value="SPERMIDINE_PUTRESCINE-BINDING PERIPLASMIC PROTEIN"/>
    <property type="match status" value="1"/>
</dbReference>
<dbReference type="GO" id="GO:0042597">
    <property type="term" value="C:periplasmic space"/>
    <property type="evidence" value="ECO:0007669"/>
    <property type="project" value="UniProtKB-SubCell"/>
</dbReference>
<keyword evidence="3 7" id="KW-0732">Signal</keyword>
<dbReference type="EMBL" id="CP114588">
    <property type="protein sequence ID" value="WBA07799.1"/>
    <property type="molecule type" value="Genomic_DNA"/>
</dbReference>
<dbReference type="PRINTS" id="PR00909">
    <property type="entry name" value="SPERMDNBNDNG"/>
</dbReference>
<keyword evidence="4 5" id="KW-0574">Periplasm</keyword>
<dbReference type="Pfam" id="PF13416">
    <property type="entry name" value="SBP_bac_8"/>
    <property type="match status" value="1"/>
</dbReference>
<dbReference type="Gene3D" id="3.40.190.10">
    <property type="entry name" value="Periplasmic binding protein-like II"/>
    <property type="match status" value="2"/>
</dbReference>
<evidence type="ECO:0000256" key="3">
    <source>
        <dbReference type="ARBA" id="ARBA00022729"/>
    </source>
</evidence>
<feature type="binding site" evidence="6">
    <location>
        <position position="37"/>
    </location>
    <ligand>
        <name>spermidine</name>
        <dbReference type="ChEBI" id="CHEBI:57834"/>
    </ligand>
</feature>
<evidence type="ECO:0000256" key="5">
    <source>
        <dbReference type="PIRNR" id="PIRNR019574"/>
    </source>
</evidence>
<evidence type="ECO:0000256" key="6">
    <source>
        <dbReference type="PIRSR" id="PIRSR019574-1"/>
    </source>
</evidence>
<evidence type="ECO:0000256" key="4">
    <source>
        <dbReference type="ARBA" id="ARBA00022764"/>
    </source>
</evidence>
<evidence type="ECO:0000256" key="2">
    <source>
        <dbReference type="ARBA" id="ARBA00022448"/>
    </source>
</evidence>
<sequence>MTKISHGITATTLVLSAVFASGVHAEDKVLNLYNWAEYMPMDVIEAFEEEYQVDVNYSTFESNEAMYAKLKLLNSEGYDLAFASTYFIERMVNEEMLAKIDKSQISHFNQLRPGLLGQPFDKNNDYSLPYVFGVTGISYNSDYVDGSKVAKWADLWRDDFNGQVMLLNDVRDVFGMALKAQGHSINSTDEAEIKQAYEYLRELRDNVVVYNSDAPHVPFVTGEVSIGQQWNGNAYMAQQEIEGIEFVYPQEGAILWMDNFIIPKNAEHKTLAHQFIDFMYRPENQAKLVEEFGYPAPNTNAAEYLEAELKENSTIFPSDEAVNKGEFTNDVGEAVKIYQKYWQMLKS</sequence>
<reference evidence="8" key="1">
    <citation type="submission" date="2022-09" db="EMBL/GenBank/DDBJ databases">
        <authorList>
            <person name="Li Z.-J."/>
        </authorList>
    </citation>
    <scope>NUCLEOTIDE SEQUENCE</scope>
    <source>
        <strain evidence="8">TGB11</strain>
    </source>
</reference>
<comment type="function">
    <text evidence="5">Required for the activity of the bacterial periplasmic transport system of putrescine.</text>
</comment>
<dbReference type="GO" id="GO:0015846">
    <property type="term" value="P:polyamine transport"/>
    <property type="evidence" value="ECO:0007669"/>
    <property type="project" value="InterPro"/>
</dbReference>
<gene>
    <name evidence="8" type="ORF">N8M53_08035</name>
</gene>
<dbReference type="InterPro" id="IPR001188">
    <property type="entry name" value="Sperm_putr-bd"/>
</dbReference>
<dbReference type="PANTHER" id="PTHR30222">
    <property type="entry name" value="SPERMIDINE/PUTRESCINE-BINDING PERIPLASMIC PROTEIN"/>
    <property type="match status" value="1"/>
</dbReference>
<feature type="chain" id="PRO_5041332261" description="Putrescine-binding periplasmic protein" evidence="7">
    <location>
        <begin position="26"/>
        <end position="347"/>
    </location>
</feature>
<dbReference type="PIRSF" id="PIRSF019574">
    <property type="entry name" value="Periplasmic_polyamine_BP"/>
    <property type="match status" value="1"/>
</dbReference>
<organism evidence="8 9">
    <name type="scientific">Salinivibrio kushneri</name>
    <dbReference type="NCBI Taxonomy" id="1908198"/>
    <lineage>
        <taxon>Bacteria</taxon>
        <taxon>Pseudomonadati</taxon>
        <taxon>Pseudomonadota</taxon>
        <taxon>Gammaproteobacteria</taxon>
        <taxon>Vibrionales</taxon>
        <taxon>Vibrionaceae</taxon>
        <taxon>Salinivibrio</taxon>
    </lineage>
</organism>
<accession>A0AA47LQI5</accession>
<name>A0AA47LQI5_9GAMM</name>
<dbReference type="SUPFAM" id="SSF53850">
    <property type="entry name" value="Periplasmic binding protein-like II"/>
    <property type="match status" value="1"/>
</dbReference>
<proteinExistence type="inferred from homology"/>
<protein>
    <recommendedName>
        <fullName evidence="5">Putrescine-binding periplasmic protein</fullName>
    </recommendedName>
</protein>
<dbReference type="AlphaFoldDB" id="A0AA47LQI5"/>
<comment type="subcellular location">
    <subcellularLocation>
        <location evidence="1 5">Periplasm</location>
    </subcellularLocation>
</comment>
<evidence type="ECO:0000256" key="7">
    <source>
        <dbReference type="SAM" id="SignalP"/>
    </source>
</evidence>
<keyword evidence="2 5" id="KW-0813">Transport</keyword>
<evidence type="ECO:0000313" key="9">
    <source>
        <dbReference type="Proteomes" id="UP001164748"/>
    </source>
</evidence>
<dbReference type="GO" id="GO:0019808">
    <property type="term" value="F:polyamine binding"/>
    <property type="evidence" value="ECO:0007669"/>
    <property type="project" value="InterPro"/>
</dbReference>
<feature type="signal peptide" evidence="7">
    <location>
        <begin position="1"/>
        <end position="25"/>
    </location>
</feature>
<dbReference type="Proteomes" id="UP001164748">
    <property type="component" value="Chromosome"/>
</dbReference>
<dbReference type="RefSeq" id="WP_269578393.1">
    <property type="nucleotide sequence ID" value="NZ_CP114588.1"/>
</dbReference>
<evidence type="ECO:0000313" key="8">
    <source>
        <dbReference type="EMBL" id="WBA07799.1"/>
    </source>
</evidence>
<dbReference type="InterPro" id="IPR006059">
    <property type="entry name" value="SBP"/>
</dbReference>
<comment type="similarity">
    <text evidence="5">Belongs to the bacterial solute-binding protein PotD/PotF family.</text>
</comment>
<dbReference type="CDD" id="cd13590">
    <property type="entry name" value="PBP2_PotD_PotF_like"/>
    <property type="match status" value="1"/>
</dbReference>